<feature type="compositionally biased region" description="Basic residues" evidence="1">
    <location>
        <begin position="15"/>
        <end position="28"/>
    </location>
</feature>
<dbReference type="AlphaFoldDB" id="A0A0F9V1M7"/>
<feature type="compositionally biased region" description="Pro residues" evidence="1">
    <location>
        <begin position="169"/>
        <end position="186"/>
    </location>
</feature>
<proteinExistence type="predicted"/>
<comment type="caution">
    <text evidence="2">The sequence shown here is derived from an EMBL/GenBank/DDBJ whole genome shotgun (WGS) entry which is preliminary data.</text>
</comment>
<evidence type="ECO:0000313" key="2">
    <source>
        <dbReference type="EMBL" id="KKN93627.1"/>
    </source>
</evidence>
<evidence type="ECO:0000256" key="1">
    <source>
        <dbReference type="SAM" id="MobiDB-lite"/>
    </source>
</evidence>
<protein>
    <submittedName>
        <fullName evidence="2">Uncharacterized protein</fullName>
    </submittedName>
</protein>
<feature type="region of interest" description="Disordered" evidence="1">
    <location>
        <begin position="1"/>
        <end position="58"/>
    </location>
</feature>
<accession>A0A0F9V1M7</accession>
<gene>
    <name evidence="2" type="ORF">LCGC14_0194590</name>
</gene>
<dbReference type="EMBL" id="LAZR01000084">
    <property type="protein sequence ID" value="KKN93627.1"/>
    <property type="molecule type" value="Genomic_DNA"/>
</dbReference>
<feature type="region of interest" description="Disordered" evidence="1">
    <location>
        <begin position="160"/>
        <end position="186"/>
    </location>
</feature>
<feature type="compositionally biased region" description="Basic and acidic residues" evidence="1">
    <location>
        <begin position="49"/>
        <end position="58"/>
    </location>
</feature>
<reference evidence="2" key="1">
    <citation type="journal article" date="2015" name="Nature">
        <title>Complex archaea that bridge the gap between prokaryotes and eukaryotes.</title>
        <authorList>
            <person name="Spang A."/>
            <person name="Saw J.H."/>
            <person name="Jorgensen S.L."/>
            <person name="Zaremba-Niedzwiedzka K."/>
            <person name="Martijn J."/>
            <person name="Lind A.E."/>
            <person name="van Eijk R."/>
            <person name="Schleper C."/>
            <person name="Guy L."/>
            <person name="Ettema T.J."/>
        </authorList>
    </citation>
    <scope>NUCLEOTIDE SEQUENCE</scope>
</reference>
<sequence length="186" mass="21255">MNKRPHYIVKDNKKQIRSTKQKSQKTQKTKTSNLKPLHEEKKLNKKQRKQQEKAESDFYFTPEKKQYLNSQIEFRQKTLAQADKKHDALIKKAKKKKADKKAEQSARLYAEAAVIAAEMKTLELELSIHKHYLASINTPSVQNMDLATLRATIEVTVAKREGTTESSGPQPPLISQPIPPLVLPKA</sequence>
<name>A0A0F9V1M7_9ZZZZ</name>
<organism evidence="2">
    <name type="scientific">marine sediment metagenome</name>
    <dbReference type="NCBI Taxonomy" id="412755"/>
    <lineage>
        <taxon>unclassified sequences</taxon>
        <taxon>metagenomes</taxon>
        <taxon>ecological metagenomes</taxon>
    </lineage>
</organism>